<feature type="signal peptide" evidence="1">
    <location>
        <begin position="1"/>
        <end position="25"/>
    </location>
</feature>
<proteinExistence type="predicted"/>
<dbReference type="Pfam" id="PF06830">
    <property type="entry name" value="Root_cap"/>
    <property type="match status" value="1"/>
</dbReference>
<dbReference type="PANTHER" id="PTHR31656">
    <property type="entry name" value="ROOT CAP DOMAIN-CONTAINING PROTEIN"/>
    <property type="match status" value="1"/>
</dbReference>
<evidence type="ECO:0000256" key="1">
    <source>
        <dbReference type="SAM" id="SignalP"/>
    </source>
</evidence>
<evidence type="ECO:0000313" key="3">
    <source>
        <dbReference type="Proteomes" id="UP000325577"/>
    </source>
</evidence>
<dbReference type="InterPro" id="IPR009646">
    <property type="entry name" value="Root_cap"/>
</dbReference>
<evidence type="ECO:0000313" key="2">
    <source>
        <dbReference type="EMBL" id="KAA8533382.1"/>
    </source>
</evidence>
<reference evidence="2 3" key="1">
    <citation type="submission" date="2019-09" db="EMBL/GenBank/DDBJ databases">
        <title>A chromosome-level genome assembly of the Chinese tupelo Nyssa sinensis.</title>
        <authorList>
            <person name="Yang X."/>
            <person name="Kang M."/>
            <person name="Yang Y."/>
            <person name="Xiong H."/>
            <person name="Wang M."/>
            <person name="Zhang Z."/>
            <person name="Wang Z."/>
            <person name="Wu H."/>
            <person name="Ma T."/>
            <person name="Liu J."/>
            <person name="Xi Z."/>
        </authorList>
    </citation>
    <scope>NUCLEOTIDE SEQUENCE [LARGE SCALE GENOMIC DNA]</scope>
    <source>
        <strain evidence="2">J267</strain>
        <tissue evidence="2">Leaf</tissue>
    </source>
</reference>
<feature type="chain" id="PRO_5023813925" description="Root cap" evidence="1">
    <location>
        <begin position="26"/>
        <end position="335"/>
    </location>
</feature>
<gene>
    <name evidence="2" type="ORF">F0562_033085</name>
</gene>
<keyword evidence="3" id="KW-1185">Reference proteome</keyword>
<dbReference type="AlphaFoldDB" id="A0A5J5AUI0"/>
<organism evidence="2 3">
    <name type="scientific">Nyssa sinensis</name>
    <dbReference type="NCBI Taxonomy" id="561372"/>
    <lineage>
        <taxon>Eukaryota</taxon>
        <taxon>Viridiplantae</taxon>
        <taxon>Streptophyta</taxon>
        <taxon>Embryophyta</taxon>
        <taxon>Tracheophyta</taxon>
        <taxon>Spermatophyta</taxon>
        <taxon>Magnoliopsida</taxon>
        <taxon>eudicotyledons</taxon>
        <taxon>Gunneridae</taxon>
        <taxon>Pentapetalae</taxon>
        <taxon>asterids</taxon>
        <taxon>Cornales</taxon>
        <taxon>Nyssaceae</taxon>
        <taxon>Nyssa</taxon>
    </lineage>
</organism>
<keyword evidence="1" id="KW-0732">Signal</keyword>
<dbReference type="OrthoDB" id="2012063at2759"/>
<dbReference type="EMBL" id="CM018042">
    <property type="protein sequence ID" value="KAA8533382.1"/>
    <property type="molecule type" value="Genomic_DNA"/>
</dbReference>
<name>A0A5J5AUI0_9ASTE</name>
<evidence type="ECO:0008006" key="4">
    <source>
        <dbReference type="Google" id="ProtNLM"/>
    </source>
</evidence>
<sequence>MDSTHASPMLILILFQLLFMISSSADPYGNPSPPAPPPSAVAGKDFPPQSFLCNDPLTKCSGQNLTCPSQCPSFKPADPQAKACIIDCNSPKCEAYCKNRTANCNGMGSACGDPRFVGGDGIVFYFHGKSNQYFSLFHRRCSQQGRQWDDNVDQLEFSYDNKPFLVSEGHLSSWAAPDSGLVVERTAKYNGITVTLPGVVEISANAVPVTKEDDRIHNYQIPADDCFAHLEVQFRFFHLSDRVEGVLGQTYRPEFQNPVKRGVAMPIMGGEHKYITSSLTSAACSYCIFSPQLSSSSSSSSSAAKHLALLEPTSTMECTSKMQGNGAGVGVVCRR</sequence>
<dbReference type="Proteomes" id="UP000325577">
    <property type="component" value="Linkage Group LG19"/>
</dbReference>
<protein>
    <recommendedName>
        <fullName evidence="4">Root cap</fullName>
    </recommendedName>
</protein>
<accession>A0A5J5AUI0</accession>